<comment type="subcellular location">
    <subcellularLocation>
        <location evidence="1 8">Cell membrane</location>
        <topology evidence="1 8">Multi-pass membrane protein</topology>
    </subcellularLocation>
</comment>
<keyword evidence="11" id="KW-1185">Reference proteome</keyword>
<feature type="transmembrane region" description="Helical" evidence="8">
    <location>
        <begin position="107"/>
        <end position="130"/>
    </location>
</feature>
<dbReference type="CDD" id="cd06261">
    <property type="entry name" value="TM_PBP2"/>
    <property type="match status" value="1"/>
</dbReference>
<reference evidence="10 11" key="1">
    <citation type="submission" date="2018-03" db="EMBL/GenBank/DDBJ databases">
        <title>Brevisbacillus phylogenomics.</title>
        <authorList>
            <person name="Dunlap C."/>
        </authorList>
    </citation>
    <scope>NUCLEOTIDE SEQUENCE [LARGE SCALE GENOMIC DNA]</scope>
    <source>
        <strain evidence="10 11">NRRL NRS-1210</strain>
    </source>
</reference>
<keyword evidence="3 8" id="KW-0813">Transport</keyword>
<sequence>MKRFVSMLWVTTIPFFAMIALFLLVPLLSMIGGSFQAEGGGGFTFSHYREIFSNPYYLQAFENSVLISFLSALIGIVVAVFAAYAITRFPHSLQQRILVITNLTSNFAGIPLAFAFIVLLGNSGLFVLLAKQLGIDFGQSFTLYSWSGLTLVYIYFQLPLAIMLLYPLYHAIQKQWMEAAELLGASPWKFWLRIGFPVLLPGIVGTFSILFANAMGAYASAYALTGSNYNLVPIRIGALVSGDIFARPELGSALAVLLGLTLTAALLVNEWLTRKIRRDLS</sequence>
<protein>
    <submittedName>
        <fullName evidence="10">ABC transporter permease</fullName>
    </submittedName>
</protein>
<dbReference type="EMBL" id="PXZM01000002">
    <property type="protein sequence ID" value="PSK00794.1"/>
    <property type="molecule type" value="Genomic_DNA"/>
</dbReference>
<proteinExistence type="inferred from homology"/>
<dbReference type="PROSITE" id="PS50928">
    <property type="entry name" value="ABC_TM1"/>
    <property type="match status" value="1"/>
</dbReference>
<evidence type="ECO:0000256" key="6">
    <source>
        <dbReference type="ARBA" id="ARBA00022989"/>
    </source>
</evidence>
<evidence type="ECO:0000259" key="9">
    <source>
        <dbReference type="PROSITE" id="PS50928"/>
    </source>
</evidence>
<feature type="domain" description="ABC transmembrane type-1" evidence="9">
    <location>
        <begin position="61"/>
        <end position="269"/>
    </location>
</feature>
<evidence type="ECO:0000313" key="11">
    <source>
        <dbReference type="Proteomes" id="UP000240419"/>
    </source>
</evidence>
<dbReference type="InterPro" id="IPR000515">
    <property type="entry name" value="MetI-like"/>
</dbReference>
<dbReference type="PANTHER" id="PTHR42929:SF1">
    <property type="entry name" value="INNER MEMBRANE ABC TRANSPORTER PERMEASE PROTEIN YDCU-RELATED"/>
    <property type="match status" value="1"/>
</dbReference>
<accession>A0A2P7VNJ1</accession>
<gene>
    <name evidence="10" type="ORF">C7R93_01770</name>
</gene>
<comment type="caution">
    <text evidence="10">The sequence shown here is derived from an EMBL/GenBank/DDBJ whole genome shotgun (WGS) entry which is preliminary data.</text>
</comment>
<evidence type="ECO:0000256" key="8">
    <source>
        <dbReference type="RuleBase" id="RU363032"/>
    </source>
</evidence>
<keyword evidence="7 8" id="KW-0472">Membrane</keyword>
<evidence type="ECO:0000256" key="7">
    <source>
        <dbReference type="ARBA" id="ARBA00023136"/>
    </source>
</evidence>
<feature type="transmembrane region" description="Helical" evidence="8">
    <location>
        <begin position="150"/>
        <end position="169"/>
    </location>
</feature>
<dbReference type="InterPro" id="IPR035906">
    <property type="entry name" value="MetI-like_sf"/>
</dbReference>
<dbReference type="OrthoDB" id="8404154at2"/>
<dbReference type="GO" id="GO:0055085">
    <property type="term" value="P:transmembrane transport"/>
    <property type="evidence" value="ECO:0007669"/>
    <property type="project" value="InterPro"/>
</dbReference>
<feature type="transmembrane region" description="Helical" evidence="8">
    <location>
        <begin position="7"/>
        <end position="28"/>
    </location>
</feature>
<evidence type="ECO:0000256" key="1">
    <source>
        <dbReference type="ARBA" id="ARBA00004651"/>
    </source>
</evidence>
<dbReference type="SUPFAM" id="SSF161098">
    <property type="entry name" value="MetI-like"/>
    <property type="match status" value="1"/>
</dbReference>
<comment type="similarity">
    <text evidence="2">Belongs to the binding-protein-dependent transport system permease family. CysTW subfamily.</text>
</comment>
<dbReference type="GO" id="GO:0005886">
    <property type="term" value="C:plasma membrane"/>
    <property type="evidence" value="ECO:0007669"/>
    <property type="project" value="UniProtKB-SubCell"/>
</dbReference>
<feature type="transmembrane region" description="Helical" evidence="8">
    <location>
        <begin position="250"/>
        <end position="268"/>
    </location>
</feature>
<evidence type="ECO:0000256" key="3">
    <source>
        <dbReference type="ARBA" id="ARBA00022448"/>
    </source>
</evidence>
<dbReference type="Proteomes" id="UP000240419">
    <property type="component" value="Unassembled WGS sequence"/>
</dbReference>
<evidence type="ECO:0000313" key="10">
    <source>
        <dbReference type="EMBL" id="PSK00794.1"/>
    </source>
</evidence>
<evidence type="ECO:0000256" key="4">
    <source>
        <dbReference type="ARBA" id="ARBA00022475"/>
    </source>
</evidence>
<feature type="transmembrane region" description="Helical" evidence="8">
    <location>
        <begin position="65"/>
        <end position="86"/>
    </location>
</feature>
<organism evidence="10 11">
    <name type="scientific">Brevibacillus fortis</name>
    <dbReference type="NCBI Taxonomy" id="2126352"/>
    <lineage>
        <taxon>Bacteria</taxon>
        <taxon>Bacillati</taxon>
        <taxon>Bacillota</taxon>
        <taxon>Bacilli</taxon>
        <taxon>Bacillales</taxon>
        <taxon>Paenibacillaceae</taxon>
        <taxon>Brevibacillus</taxon>
    </lineage>
</organism>
<dbReference type="Pfam" id="PF00528">
    <property type="entry name" value="BPD_transp_1"/>
    <property type="match status" value="1"/>
</dbReference>
<dbReference type="Gene3D" id="1.10.3720.10">
    <property type="entry name" value="MetI-like"/>
    <property type="match status" value="1"/>
</dbReference>
<keyword evidence="5 8" id="KW-0812">Transmembrane</keyword>
<evidence type="ECO:0000256" key="5">
    <source>
        <dbReference type="ARBA" id="ARBA00022692"/>
    </source>
</evidence>
<dbReference type="AlphaFoldDB" id="A0A2P7VNJ1"/>
<evidence type="ECO:0000256" key="2">
    <source>
        <dbReference type="ARBA" id="ARBA00007069"/>
    </source>
</evidence>
<keyword evidence="6 8" id="KW-1133">Transmembrane helix</keyword>
<feature type="transmembrane region" description="Helical" evidence="8">
    <location>
        <begin position="190"/>
        <end position="212"/>
    </location>
</feature>
<dbReference type="PANTHER" id="PTHR42929">
    <property type="entry name" value="INNER MEMBRANE ABC TRANSPORTER PERMEASE PROTEIN YDCU-RELATED-RELATED"/>
    <property type="match status" value="1"/>
</dbReference>
<dbReference type="RefSeq" id="WP_106837185.1">
    <property type="nucleotide sequence ID" value="NZ_JARMEZ010000007.1"/>
</dbReference>
<keyword evidence="4" id="KW-1003">Cell membrane</keyword>
<name>A0A2P7VNJ1_9BACL</name>